<evidence type="ECO:0000256" key="3">
    <source>
        <dbReference type="ARBA" id="ARBA00022679"/>
    </source>
</evidence>
<comment type="caution">
    <text evidence="8">The sequence shown here is derived from an EMBL/GenBank/DDBJ whole genome shotgun (WGS) entry which is preliminary data.</text>
</comment>
<dbReference type="InterPro" id="IPR002376">
    <property type="entry name" value="Formyl_transf_N"/>
</dbReference>
<evidence type="ECO:0000259" key="7">
    <source>
        <dbReference type="Pfam" id="PF02911"/>
    </source>
</evidence>
<dbReference type="HAMAP" id="MF_00182">
    <property type="entry name" value="Formyl_trans"/>
    <property type="match status" value="1"/>
</dbReference>
<dbReference type="NCBIfam" id="TIGR00460">
    <property type="entry name" value="fmt"/>
    <property type="match status" value="1"/>
</dbReference>
<dbReference type="EMBL" id="MHJN01000013">
    <property type="protein sequence ID" value="OGY68766.1"/>
    <property type="molecule type" value="Genomic_DNA"/>
</dbReference>
<evidence type="ECO:0000256" key="2">
    <source>
        <dbReference type="ARBA" id="ARBA00012261"/>
    </source>
</evidence>
<keyword evidence="4 5" id="KW-0648">Protein biosynthesis</keyword>
<dbReference type="GO" id="GO:0005829">
    <property type="term" value="C:cytosol"/>
    <property type="evidence" value="ECO:0007669"/>
    <property type="project" value="TreeGrafter"/>
</dbReference>
<dbReference type="Pfam" id="PF00551">
    <property type="entry name" value="Formyl_trans_N"/>
    <property type="match status" value="1"/>
</dbReference>
<evidence type="ECO:0000256" key="5">
    <source>
        <dbReference type="HAMAP-Rule" id="MF_00182"/>
    </source>
</evidence>
<evidence type="ECO:0000256" key="1">
    <source>
        <dbReference type="ARBA" id="ARBA00010699"/>
    </source>
</evidence>
<dbReference type="SUPFAM" id="SSF50486">
    <property type="entry name" value="FMT C-terminal domain-like"/>
    <property type="match status" value="1"/>
</dbReference>
<dbReference type="PANTHER" id="PTHR11138">
    <property type="entry name" value="METHIONYL-TRNA FORMYLTRANSFERASE"/>
    <property type="match status" value="1"/>
</dbReference>
<dbReference type="SUPFAM" id="SSF53328">
    <property type="entry name" value="Formyltransferase"/>
    <property type="match status" value="1"/>
</dbReference>
<comment type="catalytic activity">
    <reaction evidence="5">
        <text>L-methionyl-tRNA(fMet) + (6R)-10-formyltetrahydrofolate = N-formyl-L-methionyl-tRNA(fMet) + (6S)-5,6,7,8-tetrahydrofolate + H(+)</text>
        <dbReference type="Rhea" id="RHEA:24380"/>
        <dbReference type="Rhea" id="RHEA-COMP:9952"/>
        <dbReference type="Rhea" id="RHEA-COMP:9953"/>
        <dbReference type="ChEBI" id="CHEBI:15378"/>
        <dbReference type="ChEBI" id="CHEBI:57453"/>
        <dbReference type="ChEBI" id="CHEBI:78530"/>
        <dbReference type="ChEBI" id="CHEBI:78844"/>
        <dbReference type="ChEBI" id="CHEBI:195366"/>
        <dbReference type="EC" id="2.1.2.9"/>
    </reaction>
</comment>
<dbReference type="PANTHER" id="PTHR11138:SF5">
    <property type="entry name" value="METHIONYL-TRNA FORMYLTRANSFERASE, MITOCHONDRIAL"/>
    <property type="match status" value="1"/>
</dbReference>
<dbReference type="InterPro" id="IPR036477">
    <property type="entry name" value="Formyl_transf_N_sf"/>
</dbReference>
<dbReference type="CDD" id="cd08646">
    <property type="entry name" value="FMT_core_Met-tRNA-FMT_N"/>
    <property type="match status" value="1"/>
</dbReference>
<evidence type="ECO:0000313" key="9">
    <source>
        <dbReference type="Proteomes" id="UP000176626"/>
    </source>
</evidence>
<gene>
    <name evidence="5" type="primary">fmt</name>
    <name evidence="8" type="ORF">A2214_01085</name>
</gene>
<dbReference type="EC" id="2.1.2.9" evidence="2 5"/>
<feature type="domain" description="Formyl transferase N-terminal" evidence="6">
    <location>
        <begin position="1"/>
        <end position="187"/>
    </location>
</feature>
<comment type="function">
    <text evidence="5">Attaches a formyl group to the free amino group of methionyl-tRNA(fMet). The formyl group appears to play a dual role in the initiator identity of N-formylmethionyl-tRNA by promoting its recognition by IF2 and preventing the misappropriation of this tRNA by the elongation apparatus.</text>
</comment>
<feature type="binding site" evidence="5">
    <location>
        <begin position="116"/>
        <end position="119"/>
    </location>
    <ligand>
        <name>(6S)-5,6,7,8-tetrahydrofolate</name>
        <dbReference type="ChEBI" id="CHEBI:57453"/>
    </ligand>
</feature>
<dbReference type="InterPro" id="IPR005793">
    <property type="entry name" value="Formyl_trans_C"/>
</dbReference>
<dbReference type="InterPro" id="IPR011034">
    <property type="entry name" value="Formyl_transferase-like_C_sf"/>
</dbReference>
<comment type="similarity">
    <text evidence="1 5">Belongs to the Fmt family.</text>
</comment>
<reference evidence="8 9" key="1">
    <citation type="journal article" date="2016" name="Nat. Commun.">
        <title>Thousands of microbial genomes shed light on interconnected biogeochemical processes in an aquifer system.</title>
        <authorList>
            <person name="Anantharaman K."/>
            <person name="Brown C.T."/>
            <person name="Hug L.A."/>
            <person name="Sharon I."/>
            <person name="Castelle C.J."/>
            <person name="Probst A.J."/>
            <person name="Thomas B.C."/>
            <person name="Singh A."/>
            <person name="Wilkins M.J."/>
            <person name="Karaoz U."/>
            <person name="Brodie E.L."/>
            <person name="Williams K.H."/>
            <person name="Hubbard S.S."/>
            <person name="Banfield J.F."/>
        </authorList>
    </citation>
    <scope>NUCLEOTIDE SEQUENCE [LARGE SCALE GENOMIC DNA]</scope>
</reference>
<dbReference type="GO" id="GO:0004479">
    <property type="term" value="F:methionyl-tRNA formyltransferase activity"/>
    <property type="evidence" value="ECO:0007669"/>
    <property type="project" value="UniProtKB-UniRule"/>
</dbReference>
<dbReference type="InterPro" id="IPR041711">
    <property type="entry name" value="Met-tRNA-FMT_N"/>
</dbReference>
<protein>
    <recommendedName>
        <fullName evidence="2 5">Methionyl-tRNA formyltransferase</fullName>
        <ecNumber evidence="2 5">2.1.2.9</ecNumber>
    </recommendedName>
</protein>
<proteinExistence type="inferred from homology"/>
<organism evidence="8 9">
    <name type="scientific">Candidatus Harrisonbacteria bacterium RIFOXYA1_FULL_48_8</name>
    <dbReference type="NCBI Taxonomy" id="1798411"/>
    <lineage>
        <taxon>Bacteria</taxon>
        <taxon>Candidatus Harrisoniibacteriota</taxon>
    </lineage>
</organism>
<dbReference type="CDD" id="cd08704">
    <property type="entry name" value="Met_tRNA_FMT_C"/>
    <property type="match status" value="1"/>
</dbReference>
<dbReference type="Proteomes" id="UP000176626">
    <property type="component" value="Unassembled WGS sequence"/>
</dbReference>
<dbReference type="InterPro" id="IPR005794">
    <property type="entry name" value="Fmt"/>
</dbReference>
<keyword evidence="3 5" id="KW-0808">Transferase</keyword>
<sequence>MKYAFFGTPEFAAIILEKLIKAGMPPALVVCNPDRPIGRKRIITPPPVKARIMNQESGIRDRIKIIQPEKLEIRNWELEIEKLGGIDFAIVAAYAKIIPKNIIDTLPAKFLGVHPSLLPKYRGATPIQSAILNGEKKTGVTLFLIDEKVDHGQILVNKESRIMNNESSESLHDRLAELGADLLIETLPKFVNGEIKPQTQNEAEATYTKKFETEDAFVDLEKDDPDVVMRKINALNPEPGVYTIRDGKRVKILAAELKDGKLKLTRIQEAGGMAKAV</sequence>
<dbReference type="Gene3D" id="3.40.50.12230">
    <property type="match status" value="1"/>
</dbReference>
<evidence type="ECO:0000256" key="4">
    <source>
        <dbReference type="ARBA" id="ARBA00022917"/>
    </source>
</evidence>
<dbReference type="AlphaFoldDB" id="A0A1G1ZX43"/>
<feature type="domain" description="Formyl transferase C-terminal" evidence="7">
    <location>
        <begin position="212"/>
        <end position="261"/>
    </location>
</feature>
<evidence type="ECO:0000259" key="6">
    <source>
        <dbReference type="Pfam" id="PF00551"/>
    </source>
</evidence>
<dbReference type="InterPro" id="IPR044135">
    <property type="entry name" value="Met-tRNA-FMT_C"/>
</dbReference>
<accession>A0A1G1ZX43</accession>
<evidence type="ECO:0000313" key="8">
    <source>
        <dbReference type="EMBL" id="OGY68766.1"/>
    </source>
</evidence>
<dbReference type="Pfam" id="PF02911">
    <property type="entry name" value="Formyl_trans_C"/>
    <property type="match status" value="1"/>
</dbReference>
<name>A0A1G1ZX43_9BACT</name>